<accession>A0A2C6L791</accession>
<dbReference type="VEuPathDB" id="ToxoDB:CSUI_002253"/>
<dbReference type="InterPro" id="IPR002641">
    <property type="entry name" value="PNPLA_dom"/>
</dbReference>
<dbReference type="InterPro" id="IPR016035">
    <property type="entry name" value="Acyl_Trfase/lysoPLipase"/>
</dbReference>
<name>A0A2C6L791_9APIC</name>
<sequence length="565" mass="60059">MLGGGLGGGLGGIPGLGGLGGLGGIQGIGGIGSLPGFGAIPGLLGGAGGQDGGDLADLLNSVANQQAAGGNQISADFVQQMYKMLSKNSTMLEGLMNEFMQEPYLGVKEVPKPDVPKDVYAAHTDTDIPDDLKRNTTQPQRVSLEKIKQFLRAPENGVSPFDPSREGACHALVLSGAGTKGAFQAGAIVGLSEQYKAHNRPLRWDVISGVGFGGVQAAIGLPFMPGENDELDYGRSLWSFWRGVDFDKFMKCKNGLKDLLDIKATMNWIRRLEKASKSAAKTLELGAPHECDTSPLKATLSSYLEQIMQKASEEVKGAREVAITATKITGGERTWHLAPWLATRKCRDGGDCEAEQTAAQQAFNTTILALEATVATPGTFPAVAFTNDKGKLEALVDGSLSSFLSILPALKACQQKIRNDPKSSFSDEEVETGKGIVFDFILPTEADKPNTEGTLTDIEPEDDDLFDNAGVPVENMNILREKFPGVAIRHVIAGDDSLELAHELMDLRSIPALLEHGRVAGWKATTLEFFSSEENDTSESKSGTAGDPEDSEDETDPGEDSSEGM</sequence>
<protein>
    <submittedName>
        <fullName evidence="4">Patatin family protein</fullName>
    </submittedName>
</protein>
<comment type="caution">
    <text evidence="4">The sequence shown here is derived from an EMBL/GenBank/DDBJ whole genome shotgun (WGS) entry which is preliminary data.</text>
</comment>
<keyword evidence="1" id="KW-0443">Lipid metabolism</keyword>
<proteinExistence type="predicted"/>
<evidence type="ECO:0000259" key="3">
    <source>
        <dbReference type="Pfam" id="PF01734"/>
    </source>
</evidence>
<organism evidence="4 5">
    <name type="scientific">Cystoisospora suis</name>
    <dbReference type="NCBI Taxonomy" id="483139"/>
    <lineage>
        <taxon>Eukaryota</taxon>
        <taxon>Sar</taxon>
        <taxon>Alveolata</taxon>
        <taxon>Apicomplexa</taxon>
        <taxon>Conoidasida</taxon>
        <taxon>Coccidia</taxon>
        <taxon>Eucoccidiorida</taxon>
        <taxon>Eimeriorina</taxon>
        <taxon>Sarcocystidae</taxon>
        <taxon>Cystoisospora</taxon>
    </lineage>
</organism>
<dbReference type="Pfam" id="PF01734">
    <property type="entry name" value="Patatin"/>
    <property type="match status" value="1"/>
</dbReference>
<dbReference type="OrthoDB" id="331128at2759"/>
<dbReference type="SUPFAM" id="SSF52151">
    <property type="entry name" value="FabD/lysophospholipase-like"/>
    <property type="match status" value="1"/>
</dbReference>
<evidence type="ECO:0000313" key="4">
    <source>
        <dbReference type="EMBL" id="PHJ23909.1"/>
    </source>
</evidence>
<dbReference type="RefSeq" id="XP_067925583.1">
    <property type="nucleotide sequence ID" value="XM_068062455.1"/>
</dbReference>
<dbReference type="Proteomes" id="UP000221165">
    <property type="component" value="Unassembled WGS sequence"/>
</dbReference>
<feature type="compositionally biased region" description="Acidic residues" evidence="2">
    <location>
        <begin position="547"/>
        <end position="565"/>
    </location>
</feature>
<keyword evidence="5" id="KW-1185">Reference proteome</keyword>
<feature type="region of interest" description="Disordered" evidence="2">
    <location>
        <begin position="530"/>
        <end position="565"/>
    </location>
</feature>
<gene>
    <name evidence="4" type="ORF">CSUI_002253</name>
</gene>
<evidence type="ECO:0000256" key="1">
    <source>
        <dbReference type="ARBA" id="ARBA00023098"/>
    </source>
</evidence>
<feature type="domain" description="PNPLA" evidence="3">
    <location>
        <begin position="172"/>
        <end position="409"/>
    </location>
</feature>
<dbReference type="GO" id="GO:0006629">
    <property type="term" value="P:lipid metabolic process"/>
    <property type="evidence" value="ECO:0007669"/>
    <property type="project" value="UniProtKB-KW"/>
</dbReference>
<dbReference type="Gene3D" id="3.40.1090.10">
    <property type="entry name" value="Cytosolic phospholipase A2 catalytic domain"/>
    <property type="match status" value="1"/>
</dbReference>
<dbReference type="GeneID" id="94425666"/>
<evidence type="ECO:0000256" key="2">
    <source>
        <dbReference type="SAM" id="MobiDB-lite"/>
    </source>
</evidence>
<reference evidence="4 5" key="1">
    <citation type="journal article" date="2017" name="Int. J. Parasitol.">
        <title>The genome of the protozoan parasite Cystoisospora suis and a reverse vaccinology approach to identify vaccine candidates.</title>
        <authorList>
            <person name="Palmieri N."/>
            <person name="Shrestha A."/>
            <person name="Ruttkowski B."/>
            <person name="Beck T."/>
            <person name="Vogl C."/>
            <person name="Tomley F."/>
            <person name="Blake D.P."/>
            <person name="Joachim A."/>
        </authorList>
    </citation>
    <scope>NUCLEOTIDE SEQUENCE [LARGE SCALE GENOMIC DNA]</scope>
    <source>
        <strain evidence="4 5">Wien I</strain>
    </source>
</reference>
<evidence type="ECO:0000313" key="5">
    <source>
        <dbReference type="Proteomes" id="UP000221165"/>
    </source>
</evidence>
<dbReference type="EMBL" id="MIGC01000938">
    <property type="protein sequence ID" value="PHJ23909.1"/>
    <property type="molecule type" value="Genomic_DNA"/>
</dbReference>
<dbReference type="AlphaFoldDB" id="A0A2C6L791"/>